<name>A0A221UUP7_9FLAO</name>
<dbReference type="KEGG" id="aalg:AREALGSMS7_01631"/>
<evidence type="ECO:0000313" key="2">
    <source>
        <dbReference type="EMBL" id="ASO05099.1"/>
    </source>
</evidence>
<sequence length="197" mass="23014">MIEDELIKIWQSSPNQERIKFEKSRLILEVQSNLDRFHRAVKIRDITEIGAAILGIPFFAYQVYAIPFPLSKIASGLIVLWSIYVIYRLRHAKRNKPGNYTETYIDYLRKSKKYLGIQKKLSDSLLYWYILPCLFAVLLFSLGAYLGGRADKQVFIRMIIIVIATGVGVYLWNKRAIKKQITPRLKKIDELLQVMEE</sequence>
<keyword evidence="1" id="KW-0812">Transmembrane</keyword>
<evidence type="ECO:0000256" key="1">
    <source>
        <dbReference type="SAM" id="Phobius"/>
    </source>
</evidence>
<protein>
    <submittedName>
        <fullName evidence="2">Uncharacterized protein</fullName>
    </submittedName>
</protein>
<feature type="transmembrane region" description="Helical" evidence="1">
    <location>
        <begin position="46"/>
        <end position="64"/>
    </location>
</feature>
<feature type="transmembrane region" description="Helical" evidence="1">
    <location>
        <begin position="126"/>
        <end position="148"/>
    </location>
</feature>
<dbReference type="RefSeq" id="WP_093977927.1">
    <property type="nucleotide sequence ID" value="NZ_CP022515.1"/>
</dbReference>
<accession>A0A221UUP7</accession>
<feature type="transmembrane region" description="Helical" evidence="1">
    <location>
        <begin position="70"/>
        <end position="87"/>
    </location>
</feature>
<feature type="transmembrane region" description="Helical" evidence="1">
    <location>
        <begin position="154"/>
        <end position="172"/>
    </location>
</feature>
<dbReference type="AlphaFoldDB" id="A0A221UUP7"/>
<proteinExistence type="predicted"/>
<organism evidence="2 3">
    <name type="scientific">Arenibacter algicola</name>
    <dbReference type="NCBI Taxonomy" id="616991"/>
    <lineage>
        <taxon>Bacteria</taxon>
        <taxon>Pseudomonadati</taxon>
        <taxon>Bacteroidota</taxon>
        <taxon>Flavobacteriia</taxon>
        <taxon>Flavobacteriales</taxon>
        <taxon>Flavobacteriaceae</taxon>
        <taxon>Arenibacter</taxon>
    </lineage>
</organism>
<keyword evidence="1" id="KW-0472">Membrane</keyword>
<gene>
    <name evidence="2" type="ORF">AREALGSMS7_01631</name>
</gene>
<evidence type="ECO:0000313" key="3">
    <source>
        <dbReference type="Proteomes" id="UP000204551"/>
    </source>
</evidence>
<dbReference type="EMBL" id="CP022515">
    <property type="protein sequence ID" value="ASO05099.1"/>
    <property type="molecule type" value="Genomic_DNA"/>
</dbReference>
<dbReference type="Proteomes" id="UP000204551">
    <property type="component" value="Chromosome"/>
</dbReference>
<keyword evidence="1" id="KW-1133">Transmembrane helix</keyword>
<reference evidence="2 3" key="1">
    <citation type="submission" date="2017-07" db="EMBL/GenBank/DDBJ databases">
        <title>Genome Sequence of Arenibacter algicola Strain SMS7 Isolated from a culture of the Diatom Skeletonema marinoi.</title>
        <authorList>
            <person name="Topel M."/>
            <person name="Pinder M.I.M."/>
            <person name="Johansson O.N."/>
            <person name="Kourtchenko O."/>
            <person name="Godhe A."/>
            <person name="Clarke A.K."/>
        </authorList>
    </citation>
    <scope>NUCLEOTIDE SEQUENCE [LARGE SCALE GENOMIC DNA]</scope>
    <source>
        <strain evidence="2 3">SMS7</strain>
    </source>
</reference>